<organism evidence="1 2">
    <name type="scientific">Pseudochryseolinea flava</name>
    <dbReference type="NCBI Taxonomy" id="2059302"/>
    <lineage>
        <taxon>Bacteria</taxon>
        <taxon>Pseudomonadati</taxon>
        <taxon>Bacteroidota</taxon>
        <taxon>Cytophagia</taxon>
        <taxon>Cytophagales</taxon>
        <taxon>Fulvivirgaceae</taxon>
        <taxon>Pseudochryseolinea</taxon>
    </lineage>
</organism>
<sequence length="233" mass="26745">MMAAPIGDITGTNLIPNNNAFSIFLSVARKPKKYWLCFRVSLFMMVLSLAACSPSEFESADELQLFLKSPENNLSYHTQHNNMTISLTYKPTDLMVYQELGDSPANYTQLNNLQRKYESYYFFILNFSHTATNSHAAGSFFEKVKKLSYNLHEYVNLTTSTDTIFVGEFAPIRTIPSDRESDIIIVFKRDKSKGHEWVQFNLNEFGLGVGNQQFKFRVDDLEKIPRLKFAIVS</sequence>
<protein>
    <submittedName>
        <fullName evidence="1">Uncharacterized protein</fullName>
    </submittedName>
</protein>
<dbReference type="Proteomes" id="UP000251889">
    <property type="component" value="Unassembled WGS sequence"/>
</dbReference>
<accession>A0A364Y3Q1</accession>
<dbReference type="EMBL" id="QMFY01000005">
    <property type="protein sequence ID" value="RAW00964.1"/>
    <property type="molecule type" value="Genomic_DNA"/>
</dbReference>
<name>A0A364Y3Q1_9BACT</name>
<dbReference type="AlphaFoldDB" id="A0A364Y3Q1"/>
<comment type="caution">
    <text evidence="1">The sequence shown here is derived from an EMBL/GenBank/DDBJ whole genome shotgun (WGS) entry which is preliminary data.</text>
</comment>
<dbReference type="RefSeq" id="WP_112747120.1">
    <property type="nucleotide sequence ID" value="NZ_QMFY01000005.1"/>
</dbReference>
<evidence type="ECO:0000313" key="2">
    <source>
        <dbReference type="Proteomes" id="UP000251889"/>
    </source>
</evidence>
<keyword evidence="2" id="KW-1185">Reference proteome</keyword>
<reference evidence="1 2" key="1">
    <citation type="submission" date="2018-06" db="EMBL/GenBank/DDBJ databases">
        <title>Chryseolinea flavus sp. nov., a member of the phylum Bacteroidetes isolated from soil.</title>
        <authorList>
            <person name="Li Y."/>
            <person name="Wang J."/>
        </authorList>
    </citation>
    <scope>NUCLEOTIDE SEQUENCE [LARGE SCALE GENOMIC DNA]</scope>
    <source>
        <strain evidence="1 2">SDU1-6</strain>
    </source>
</reference>
<evidence type="ECO:0000313" key="1">
    <source>
        <dbReference type="EMBL" id="RAW00964.1"/>
    </source>
</evidence>
<proteinExistence type="predicted"/>
<gene>
    <name evidence="1" type="ORF">DQQ10_12040</name>
</gene>
<dbReference type="OrthoDB" id="1431329at2"/>